<evidence type="ECO:0000256" key="5">
    <source>
        <dbReference type="SAM" id="Phobius"/>
    </source>
</evidence>
<dbReference type="GO" id="GO:0016020">
    <property type="term" value="C:membrane"/>
    <property type="evidence" value="ECO:0007669"/>
    <property type="project" value="UniProtKB-SubCell"/>
</dbReference>
<feature type="transmembrane region" description="Helical" evidence="5">
    <location>
        <begin position="316"/>
        <end position="337"/>
    </location>
</feature>
<comment type="subcellular location">
    <subcellularLocation>
        <location evidence="1">Membrane</location>
        <topology evidence="1">Multi-pass membrane protein</topology>
    </subcellularLocation>
</comment>
<feature type="transmembrane region" description="Helical" evidence="5">
    <location>
        <begin position="446"/>
        <end position="465"/>
    </location>
</feature>
<keyword evidence="7" id="KW-1185">Reference proteome</keyword>
<dbReference type="AlphaFoldDB" id="A0A250WWP9"/>
<keyword evidence="2 5" id="KW-0812">Transmembrane</keyword>
<comment type="caution">
    <text evidence="6">The sequence shown here is derived from an EMBL/GenBank/DDBJ whole genome shotgun (WGS) entry which is preliminary data.</text>
</comment>
<feature type="transmembrane region" description="Helical" evidence="5">
    <location>
        <begin position="191"/>
        <end position="213"/>
    </location>
</feature>
<dbReference type="Proteomes" id="UP000232323">
    <property type="component" value="Unassembled WGS sequence"/>
</dbReference>
<protein>
    <recommendedName>
        <fullName evidence="8">Major facilitator superfamily (MFS) profile domain-containing protein</fullName>
    </recommendedName>
</protein>
<feature type="transmembrane region" description="Helical" evidence="5">
    <location>
        <begin position="82"/>
        <end position="103"/>
    </location>
</feature>
<name>A0A250WWP9_9CHLO</name>
<evidence type="ECO:0008006" key="8">
    <source>
        <dbReference type="Google" id="ProtNLM"/>
    </source>
</evidence>
<evidence type="ECO:0000256" key="4">
    <source>
        <dbReference type="ARBA" id="ARBA00023136"/>
    </source>
</evidence>
<evidence type="ECO:0000256" key="1">
    <source>
        <dbReference type="ARBA" id="ARBA00004141"/>
    </source>
</evidence>
<gene>
    <name evidence="6" type="ORF">CEUSTIGMA_g2486.t1</name>
</gene>
<dbReference type="Gene3D" id="1.20.1250.20">
    <property type="entry name" value="MFS general substrate transporter like domains"/>
    <property type="match status" value="1"/>
</dbReference>
<feature type="transmembrane region" description="Helical" evidence="5">
    <location>
        <begin position="115"/>
        <end position="138"/>
    </location>
</feature>
<dbReference type="GO" id="GO:0022857">
    <property type="term" value="F:transmembrane transporter activity"/>
    <property type="evidence" value="ECO:0007669"/>
    <property type="project" value="InterPro"/>
</dbReference>
<feature type="transmembrane region" description="Helical" evidence="5">
    <location>
        <begin position="349"/>
        <end position="366"/>
    </location>
</feature>
<proteinExistence type="predicted"/>
<keyword evidence="3 5" id="KW-1133">Transmembrane helix</keyword>
<feature type="transmembrane region" description="Helical" evidence="5">
    <location>
        <begin position="386"/>
        <end position="406"/>
    </location>
</feature>
<evidence type="ECO:0000313" key="6">
    <source>
        <dbReference type="EMBL" id="GAX75042.1"/>
    </source>
</evidence>
<feature type="transmembrane region" description="Helical" evidence="5">
    <location>
        <begin position="418"/>
        <end position="440"/>
    </location>
</feature>
<dbReference type="InterPro" id="IPR005828">
    <property type="entry name" value="MFS_sugar_transport-like"/>
</dbReference>
<dbReference type="InterPro" id="IPR036259">
    <property type="entry name" value="MFS_trans_sf"/>
</dbReference>
<dbReference type="OrthoDB" id="433512at2759"/>
<accession>A0A250WWP9</accession>
<evidence type="ECO:0000256" key="2">
    <source>
        <dbReference type="ARBA" id="ARBA00022692"/>
    </source>
</evidence>
<dbReference type="EMBL" id="BEGY01000010">
    <property type="protein sequence ID" value="GAX75042.1"/>
    <property type="molecule type" value="Genomic_DNA"/>
</dbReference>
<dbReference type="SUPFAM" id="SSF103473">
    <property type="entry name" value="MFS general substrate transporter"/>
    <property type="match status" value="1"/>
</dbReference>
<evidence type="ECO:0000313" key="7">
    <source>
        <dbReference type="Proteomes" id="UP000232323"/>
    </source>
</evidence>
<feature type="transmembrane region" description="Helical" evidence="5">
    <location>
        <begin position="220"/>
        <end position="240"/>
    </location>
</feature>
<reference evidence="6 7" key="1">
    <citation type="submission" date="2017-08" db="EMBL/GenBank/DDBJ databases">
        <title>Acidophilic green algal genome provides insights into adaptation to an acidic environment.</title>
        <authorList>
            <person name="Hirooka S."/>
            <person name="Hirose Y."/>
            <person name="Kanesaki Y."/>
            <person name="Higuchi S."/>
            <person name="Fujiwara T."/>
            <person name="Onuma R."/>
            <person name="Era A."/>
            <person name="Ohbayashi R."/>
            <person name="Uzuka A."/>
            <person name="Nozaki H."/>
            <person name="Yoshikawa H."/>
            <person name="Miyagishima S.Y."/>
        </authorList>
    </citation>
    <scope>NUCLEOTIDE SEQUENCE [LARGE SCALE GENOMIC DNA]</scope>
    <source>
        <strain evidence="6 7">NIES-2499</strain>
    </source>
</reference>
<organism evidence="6 7">
    <name type="scientific">Chlamydomonas eustigma</name>
    <dbReference type="NCBI Taxonomy" id="1157962"/>
    <lineage>
        <taxon>Eukaryota</taxon>
        <taxon>Viridiplantae</taxon>
        <taxon>Chlorophyta</taxon>
        <taxon>core chlorophytes</taxon>
        <taxon>Chlorophyceae</taxon>
        <taxon>CS clade</taxon>
        <taxon>Chlamydomonadales</taxon>
        <taxon>Chlamydomonadaceae</taxon>
        <taxon>Chlamydomonas</taxon>
    </lineage>
</organism>
<sequence length="557" mass="63519">MLRNRYSREDLAPPPRKARFVGAFGLLQWYLEWAIPGLGMFSEAYIVFSAGQIKEFQTAMWPTCFQTYTECDNNMINHLSNYIQICGIMTGMLLWGFLGDNITGRKWGSRCVSSIMLLGVLLLTFTAWAPCAYCYFVFFMVAQTWYGFGVGGEYPMASSSACELSATTPELRHLRAQQVMLVFSNQGMGNLSNALVILISMAFFGQTGVHLTFTGSRNVLALQYGVGAFFCLVMVCYRFVLLEESQMFAEEKEIVVKALKASGFKKHWMSCRFYFWRQWVASSGWVANDFAFYGNKLQQNVFLSVLFPSATNYVKQQWSCLNSFIALLGYYAAAGLCDKVWYGRVKCQWFGFMAMFVFYIIIYGQWNNMAVVGIASNHGAQAMQALYYLSSFFNQFGPNATTWLVAGEIFPTDIRTTYHGFAACMGKLGAIISSLWISYISDSRKVFLISAIWGLCGAIVTIIWLPETTGLDLEEYDRMHRYMLEGRFQEYHGEAVNPRHLSLWEIYVQRWHKQYDLDLDRQQFEEEIKQYGFTAAALLKRAVGNSNKVVPDPAELK</sequence>
<evidence type="ECO:0000256" key="3">
    <source>
        <dbReference type="ARBA" id="ARBA00022989"/>
    </source>
</evidence>
<dbReference type="PANTHER" id="PTHR24064">
    <property type="entry name" value="SOLUTE CARRIER FAMILY 22 MEMBER"/>
    <property type="match status" value="1"/>
</dbReference>
<keyword evidence="4 5" id="KW-0472">Membrane</keyword>
<dbReference type="Pfam" id="PF00083">
    <property type="entry name" value="Sugar_tr"/>
    <property type="match status" value="1"/>
</dbReference>